<organism evidence="9 10">
    <name type="scientific">Paramecium sonneborni</name>
    <dbReference type="NCBI Taxonomy" id="65129"/>
    <lineage>
        <taxon>Eukaryota</taxon>
        <taxon>Sar</taxon>
        <taxon>Alveolata</taxon>
        <taxon>Ciliophora</taxon>
        <taxon>Intramacronucleata</taxon>
        <taxon>Oligohymenophorea</taxon>
        <taxon>Peniculida</taxon>
        <taxon>Parameciidae</taxon>
        <taxon>Paramecium</taxon>
    </lineage>
</organism>
<dbReference type="EMBL" id="CAJJDN010000005">
    <property type="protein sequence ID" value="CAD8050568.1"/>
    <property type="molecule type" value="Genomic_DNA"/>
</dbReference>
<feature type="domain" description="Alpha-type protein kinase" evidence="8">
    <location>
        <begin position="473"/>
        <end position="719"/>
    </location>
</feature>
<feature type="domain" description="VWFA" evidence="7">
    <location>
        <begin position="241"/>
        <end position="322"/>
    </location>
</feature>
<reference evidence="9" key="1">
    <citation type="submission" date="2021-01" db="EMBL/GenBank/DDBJ databases">
        <authorList>
            <consortium name="Genoscope - CEA"/>
            <person name="William W."/>
        </authorList>
    </citation>
    <scope>NUCLEOTIDE SEQUENCE</scope>
</reference>
<dbReference type="GO" id="GO:0005737">
    <property type="term" value="C:cytoplasm"/>
    <property type="evidence" value="ECO:0007669"/>
    <property type="project" value="TreeGrafter"/>
</dbReference>
<protein>
    <recommendedName>
        <fullName evidence="11">Alpha-type protein kinase domain-containing protein</fullName>
    </recommendedName>
</protein>
<keyword evidence="6" id="KW-0418">Kinase</keyword>
<evidence type="ECO:0000313" key="9">
    <source>
        <dbReference type="EMBL" id="CAD8050568.1"/>
    </source>
</evidence>
<dbReference type="InterPro" id="IPR056861">
    <property type="entry name" value="HMCN1-like_VWA"/>
</dbReference>
<evidence type="ECO:0000256" key="5">
    <source>
        <dbReference type="ARBA" id="ARBA00022729"/>
    </source>
</evidence>
<evidence type="ECO:0000256" key="3">
    <source>
        <dbReference type="ARBA" id="ARBA00022527"/>
    </source>
</evidence>
<evidence type="ECO:0000256" key="4">
    <source>
        <dbReference type="ARBA" id="ARBA00022679"/>
    </source>
</evidence>
<dbReference type="SMART" id="SM00811">
    <property type="entry name" value="Alpha_kinase"/>
    <property type="match status" value="1"/>
</dbReference>
<evidence type="ECO:0000256" key="2">
    <source>
        <dbReference type="ARBA" id="ARBA00022525"/>
    </source>
</evidence>
<dbReference type="InterPro" id="IPR002035">
    <property type="entry name" value="VWF_A"/>
</dbReference>
<sequence>MQKINYLERLADLCPQNIKCKDDDCNQLHPRCFAGVCILHLQKKEDNCNGYLLHLTNKDLRGYLRQEKINGVYFFNLCKKQNDCEDQKNCRYLHRKWAVDMCIDQLSDECQNKKECKLNHDLDWKQLKQRTYQFYNQNEINPEDIENGKQHKLPISDICLEYLCGECQFQKSCTKNHIDWECLLNNKNFKETRRRQCYFDLSMLSDVQQSKQINDEVFNQYIEKIHNIQIKKQVKKAQVIDVLFIIDCTGSMQRWLKSAKENIHKIIKEFQQNIDKKKIIVRTAIVAYRDFDDEDNLLYREFTTESKVIEEFLAKLQAKGGGDDAENVIGALEKGIRLNISKDQESVLCSFLICDSPSHGPYHKDLKDDYYDKVQAGDLEKIMQRYHALKAKNFFTCFRICDKTDIMFTKMKTGFPSLIITETTLNNFSESVLFSLKTSLQNSQAKTSKQSQNIKIRARFSKTKPLELNNYLLKDDNVDYWKNFLEQQELNKIEGETQLIINNKQEDLSDNEKGSQCQIFKLFDIVLNRKLVLKLPNFVISKFNQKQQLSPKELKDYESFINTRYTALLIAQQLAESFRMQTQSIQGAPPIFYVSPIKYELETSFMGVNQLFAETYIDLANFSEWKKYTNNTIYADENEYYYTAFSHYSYLATNKKLIITDLQGKNNILSDPCIHSKDQQIVQFIKDTSNFEETGLKNFFCQQHTKCHEICKRLNLDIQSESQQISESFTNEEQKKNQIWQKQPDDIINVICQICGELKDVSYEDYFKENSCICENCLEDKDPISLTCSCCRKNFQCFYNQQIKIGIIQEICNQCKQNCKKGDWECCYCQCQCIQRTMTVKIKDIGITVCKEGKRFLNALQCHFCHNLYDFETYITPENYKKSFYCCPTCEQK</sequence>
<dbReference type="GO" id="GO:0004674">
    <property type="term" value="F:protein serine/threonine kinase activity"/>
    <property type="evidence" value="ECO:0007669"/>
    <property type="project" value="UniProtKB-KW"/>
</dbReference>
<keyword evidence="4" id="KW-0808">Transferase</keyword>
<evidence type="ECO:0000256" key="6">
    <source>
        <dbReference type="ARBA" id="ARBA00022777"/>
    </source>
</evidence>
<accession>A0A8S1K5D8</accession>
<dbReference type="CDD" id="cd04515">
    <property type="entry name" value="Alpha_kinase"/>
    <property type="match status" value="1"/>
</dbReference>
<proteinExistence type="predicted"/>
<dbReference type="OrthoDB" id="299639at2759"/>
<keyword evidence="3" id="KW-0723">Serine/threonine-protein kinase</keyword>
<dbReference type="PANTHER" id="PTHR47763:SF5">
    <property type="entry name" value="CHROMOSOME UNDETERMINED SCAFFOLD_25, WHOLE GENOME SHOTGUN SEQUENCE"/>
    <property type="match status" value="1"/>
</dbReference>
<gene>
    <name evidence="9" type="ORF">PSON_ATCC_30995.1.T0050083</name>
</gene>
<dbReference type="AlphaFoldDB" id="A0A8S1K5D8"/>
<keyword evidence="2" id="KW-0964">Secreted</keyword>
<dbReference type="GO" id="GO:0005524">
    <property type="term" value="F:ATP binding"/>
    <property type="evidence" value="ECO:0007669"/>
    <property type="project" value="InterPro"/>
</dbReference>
<evidence type="ECO:0000259" key="7">
    <source>
        <dbReference type="PROSITE" id="PS50234"/>
    </source>
</evidence>
<evidence type="ECO:0000256" key="1">
    <source>
        <dbReference type="ARBA" id="ARBA00004613"/>
    </source>
</evidence>
<evidence type="ECO:0000259" key="8">
    <source>
        <dbReference type="PROSITE" id="PS51158"/>
    </source>
</evidence>
<dbReference type="Pfam" id="PF02816">
    <property type="entry name" value="Alpha_kinase"/>
    <property type="match status" value="1"/>
</dbReference>
<dbReference type="PANTHER" id="PTHR47763">
    <property type="entry name" value="ALPHA-PROTEIN KINASE VWKA"/>
    <property type="match status" value="1"/>
</dbReference>
<dbReference type="Proteomes" id="UP000692954">
    <property type="component" value="Unassembled WGS sequence"/>
</dbReference>
<comment type="subcellular location">
    <subcellularLocation>
        <location evidence="1">Secreted</location>
    </subcellularLocation>
</comment>
<keyword evidence="5" id="KW-0732">Signal</keyword>
<dbReference type="PROSITE" id="PS50234">
    <property type="entry name" value="VWFA"/>
    <property type="match status" value="1"/>
</dbReference>
<dbReference type="Pfam" id="PF25106">
    <property type="entry name" value="VWA_4"/>
    <property type="match status" value="1"/>
</dbReference>
<dbReference type="CDD" id="cd00198">
    <property type="entry name" value="vWFA"/>
    <property type="match status" value="1"/>
</dbReference>
<evidence type="ECO:0008006" key="11">
    <source>
        <dbReference type="Google" id="ProtNLM"/>
    </source>
</evidence>
<comment type="caution">
    <text evidence="9">The sequence shown here is derived from an EMBL/GenBank/DDBJ whole genome shotgun (WGS) entry which is preliminary data.</text>
</comment>
<evidence type="ECO:0000313" key="10">
    <source>
        <dbReference type="Proteomes" id="UP000692954"/>
    </source>
</evidence>
<dbReference type="PROSITE" id="PS51158">
    <property type="entry name" value="ALPHA_KINASE"/>
    <property type="match status" value="1"/>
</dbReference>
<dbReference type="InterPro" id="IPR004166">
    <property type="entry name" value="a-kinase_dom"/>
</dbReference>
<keyword evidence="10" id="KW-1185">Reference proteome</keyword>
<name>A0A8S1K5D8_9CILI</name>
<dbReference type="InterPro" id="IPR052969">
    <property type="entry name" value="Thr-specific_kinase-like"/>
</dbReference>